<dbReference type="Proteomes" id="UP000218615">
    <property type="component" value="Unassembled WGS sequence"/>
</dbReference>
<reference evidence="3" key="1">
    <citation type="submission" date="2017-06" db="EMBL/GenBank/DDBJ databases">
        <authorList>
            <person name="Cremers G."/>
        </authorList>
    </citation>
    <scope>NUCLEOTIDE SEQUENCE [LARGE SCALE GENOMIC DNA]</scope>
</reference>
<dbReference type="AlphaFoldDB" id="A0A284VTL3"/>
<dbReference type="PANTHER" id="PTHR33877:SF2">
    <property type="entry name" value="OS07G0170200 PROTEIN"/>
    <property type="match status" value="1"/>
</dbReference>
<keyword evidence="3" id="KW-1185">Reference proteome</keyword>
<organism evidence="2 3">
    <name type="scientific">Candidatus Methanoperedens nitratireducens</name>
    <dbReference type="NCBI Taxonomy" id="1392998"/>
    <lineage>
        <taxon>Archaea</taxon>
        <taxon>Methanobacteriati</taxon>
        <taxon>Methanobacteriota</taxon>
        <taxon>Stenosarchaea group</taxon>
        <taxon>Methanomicrobia</taxon>
        <taxon>Methanosarcinales</taxon>
        <taxon>ANME-2 cluster</taxon>
        <taxon>Candidatus Methanoperedentaceae</taxon>
        <taxon>Candidatus Methanoperedens</taxon>
    </lineage>
</organism>
<dbReference type="InterPro" id="IPR002711">
    <property type="entry name" value="HNH"/>
</dbReference>
<gene>
    <name evidence="2" type="ORF">MNV_80047</name>
</gene>
<dbReference type="OrthoDB" id="11472at2157"/>
<feature type="domain" description="HNH nuclease" evidence="1">
    <location>
        <begin position="148"/>
        <end position="201"/>
    </location>
</feature>
<sequence length="209" mass="24517">MIDPKIKSLLGFESDKPDDEALAEWKVAATRVCKPCWELKYCPYGPWVEDSPLLPSTRKEAEKYQEYLKNCLKTGILEGGEPLDDERRRLFKEWTDEFNPEDYPEEIPEKIAEMACTVFGHICPVVFIAEDFTETNEVRRRRRYISFKVKMRVVRRDNYTCQVCGKHLLDNEVEFDHIIPLSKGGSSEEHNIRLTCFDCNRDKSDRVEI</sequence>
<accession>A0A284VTL3</accession>
<name>A0A284VTL3_9EURY</name>
<protein>
    <recommendedName>
        <fullName evidence="1">HNH nuclease domain-containing protein</fullName>
    </recommendedName>
</protein>
<dbReference type="CDD" id="cd00085">
    <property type="entry name" value="HNHc"/>
    <property type="match status" value="1"/>
</dbReference>
<dbReference type="Gene3D" id="1.10.30.50">
    <property type="match status" value="1"/>
</dbReference>
<dbReference type="PANTHER" id="PTHR33877">
    <property type="entry name" value="SLL1193 PROTEIN"/>
    <property type="match status" value="1"/>
</dbReference>
<dbReference type="Pfam" id="PF01844">
    <property type="entry name" value="HNH"/>
    <property type="match status" value="1"/>
</dbReference>
<dbReference type="InterPro" id="IPR052892">
    <property type="entry name" value="NA-targeting_endonuclease"/>
</dbReference>
<evidence type="ECO:0000313" key="3">
    <source>
        <dbReference type="Proteomes" id="UP000218615"/>
    </source>
</evidence>
<evidence type="ECO:0000259" key="1">
    <source>
        <dbReference type="SMART" id="SM00507"/>
    </source>
</evidence>
<dbReference type="GO" id="GO:0003676">
    <property type="term" value="F:nucleic acid binding"/>
    <property type="evidence" value="ECO:0007669"/>
    <property type="project" value="InterPro"/>
</dbReference>
<dbReference type="EMBL" id="FZMP01000229">
    <property type="protein sequence ID" value="SNQ62646.1"/>
    <property type="molecule type" value="Genomic_DNA"/>
</dbReference>
<evidence type="ECO:0000313" key="2">
    <source>
        <dbReference type="EMBL" id="SNQ62646.1"/>
    </source>
</evidence>
<dbReference type="InterPro" id="IPR003615">
    <property type="entry name" value="HNH_nuc"/>
</dbReference>
<dbReference type="GO" id="GO:0004519">
    <property type="term" value="F:endonuclease activity"/>
    <property type="evidence" value="ECO:0007669"/>
    <property type="project" value="InterPro"/>
</dbReference>
<proteinExistence type="predicted"/>
<dbReference type="SMART" id="SM00507">
    <property type="entry name" value="HNHc"/>
    <property type="match status" value="1"/>
</dbReference>
<dbReference type="RefSeq" id="WP_096207177.1">
    <property type="nucleotide sequence ID" value="NZ_FZMP01000229.1"/>
</dbReference>
<dbReference type="GO" id="GO:0008270">
    <property type="term" value="F:zinc ion binding"/>
    <property type="evidence" value="ECO:0007669"/>
    <property type="project" value="InterPro"/>
</dbReference>